<dbReference type="KEGG" id="psco:LY89DRAFT_500033"/>
<organism evidence="1 2">
    <name type="scientific">Mollisia scopiformis</name>
    <name type="common">Conifer needle endophyte fungus</name>
    <name type="synonym">Phialocephala scopiformis</name>
    <dbReference type="NCBI Taxonomy" id="149040"/>
    <lineage>
        <taxon>Eukaryota</taxon>
        <taxon>Fungi</taxon>
        <taxon>Dikarya</taxon>
        <taxon>Ascomycota</taxon>
        <taxon>Pezizomycotina</taxon>
        <taxon>Leotiomycetes</taxon>
        <taxon>Helotiales</taxon>
        <taxon>Mollisiaceae</taxon>
        <taxon>Mollisia</taxon>
    </lineage>
</organism>
<dbReference type="InParanoid" id="A0A194XEN8"/>
<dbReference type="RefSeq" id="XP_018072964.1">
    <property type="nucleotide sequence ID" value="XM_018207957.1"/>
</dbReference>
<evidence type="ECO:0000313" key="1">
    <source>
        <dbReference type="EMBL" id="KUJ18609.1"/>
    </source>
</evidence>
<sequence>MVPEQMPDAAMVSEQSRPQHVTRTYQLFSGCYTYKECKKKCDGVYTFHEVSGTRKCSTCIRVGICCDLTEPEWAHDPIQREMYQRQRMALVKLGKRKSRGESESWGAATRDQSVMVGVAGGRQPKVYRSIETPVMTLGGDPE</sequence>
<name>A0A194XEN8_MOLSC</name>
<dbReference type="AlphaFoldDB" id="A0A194XEN8"/>
<proteinExistence type="predicted"/>
<keyword evidence="2" id="KW-1185">Reference proteome</keyword>
<protein>
    <submittedName>
        <fullName evidence="1">Uncharacterized protein</fullName>
    </submittedName>
</protein>
<dbReference type="Proteomes" id="UP000070700">
    <property type="component" value="Unassembled WGS sequence"/>
</dbReference>
<dbReference type="GeneID" id="28817683"/>
<accession>A0A194XEN8</accession>
<dbReference type="EMBL" id="KQ947412">
    <property type="protein sequence ID" value="KUJ18609.1"/>
    <property type="molecule type" value="Genomic_DNA"/>
</dbReference>
<reference evidence="1 2" key="1">
    <citation type="submission" date="2015-10" db="EMBL/GenBank/DDBJ databases">
        <title>Full genome of DAOMC 229536 Phialocephala scopiformis, a fungal endophyte of spruce producing the potent anti-insectan compound rugulosin.</title>
        <authorList>
            <consortium name="DOE Joint Genome Institute"/>
            <person name="Walker A.K."/>
            <person name="Frasz S.L."/>
            <person name="Seifert K.A."/>
            <person name="Miller J.D."/>
            <person name="Mondo S.J."/>
            <person name="Labutti K."/>
            <person name="Lipzen A."/>
            <person name="Dockter R."/>
            <person name="Kennedy M."/>
            <person name="Grigoriev I.V."/>
            <person name="Spatafora J.W."/>
        </authorList>
    </citation>
    <scope>NUCLEOTIDE SEQUENCE [LARGE SCALE GENOMIC DNA]</scope>
    <source>
        <strain evidence="1 2">CBS 120377</strain>
    </source>
</reference>
<gene>
    <name evidence="1" type="ORF">LY89DRAFT_500033</name>
</gene>
<evidence type="ECO:0000313" key="2">
    <source>
        <dbReference type="Proteomes" id="UP000070700"/>
    </source>
</evidence>